<dbReference type="Proteomes" id="UP000789920">
    <property type="component" value="Unassembled WGS sequence"/>
</dbReference>
<sequence>IMIMNISGKENTSQRISVIFLQQIFESVDLSQQSSPTNTMVIDSIAGLICDQKYTLLYNVQQPFEVPMTEFDDEWWPLVTNIW</sequence>
<gene>
    <name evidence="1" type="ORF">RPERSI_LOCUS25105</name>
</gene>
<name>A0ACA9S063_9GLOM</name>
<feature type="non-terminal residue" evidence="1">
    <location>
        <position position="1"/>
    </location>
</feature>
<reference evidence="1" key="1">
    <citation type="submission" date="2021-06" db="EMBL/GenBank/DDBJ databases">
        <authorList>
            <person name="Kallberg Y."/>
            <person name="Tangrot J."/>
            <person name="Rosling A."/>
        </authorList>
    </citation>
    <scope>NUCLEOTIDE SEQUENCE</scope>
    <source>
        <strain evidence="1">MA461A</strain>
    </source>
</reference>
<evidence type="ECO:0000313" key="2">
    <source>
        <dbReference type="Proteomes" id="UP000789920"/>
    </source>
</evidence>
<dbReference type="EMBL" id="CAJVQC010082124">
    <property type="protein sequence ID" value="CAG8819295.1"/>
    <property type="molecule type" value="Genomic_DNA"/>
</dbReference>
<keyword evidence="2" id="KW-1185">Reference proteome</keyword>
<comment type="caution">
    <text evidence="1">The sequence shown here is derived from an EMBL/GenBank/DDBJ whole genome shotgun (WGS) entry which is preliminary data.</text>
</comment>
<evidence type="ECO:0000313" key="1">
    <source>
        <dbReference type="EMBL" id="CAG8819295.1"/>
    </source>
</evidence>
<accession>A0ACA9S063</accession>
<proteinExistence type="predicted"/>
<feature type="non-terminal residue" evidence="1">
    <location>
        <position position="83"/>
    </location>
</feature>
<organism evidence="1 2">
    <name type="scientific">Racocetra persica</name>
    <dbReference type="NCBI Taxonomy" id="160502"/>
    <lineage>
        <taxon>Eukaryota</taxon>
        <taxon>Fungi</taxon>
        <taxon>Fungi incertae sedis</taxon>
        <taxon>Mucoromycota</taxon>
        <taxon>Glomeromycotina</taxon>
        <taxon>Glomeromycetes</taxon>
        <taxon>Diversisporales</taxon>
        <taxon>Gigasporaceae</taxon>
        <taxon>Racocetra</taxon>
    </lineage>
</organism>
<protein>
    <submittedName>
        <fullName evidence="1">25847_t:CDS:1</fullName>
    </submittedName>
</protein>